<feature type="region of interest" description="Disordered" evidence="1">
    <location>
        <begin position="1"/>
        <end position="36"/>
    </location>
</feature>
<dbReference type="InterPro" id="IPR041651">
    <property type="entry name" value="DUF5610"/>
</dbReference>
<dbReference type="Gene3D" id="1.10.132.90">
    <property type="match status" value="1"/>
</dbReference>
<name>A0A840GH55_RHOTE</name>
<dbReference type="EMBL" id="JACIGE010000006">
    <property type="protein sequence ID" value="MBB4247509.1"/>
    <property type="molecule type" value="Genomic_DNA"/>
</dbReference>
<dbReference type="Pfam" id="PF18433">
    <property type="entry name" value="DUF5610"/>
    <property type="match status" value="1"/>
</dbReference>
<dbReference type="AlphaFoldDB" id="A0A840GH55"/>
<protein>
    <recommendedName>
        <fullName evidence="2">DUF5610 domain-containing protein</fullName>
    </recommendedName>
</protein>
<evidence type="ECO:0000313" key="4">
    <source>
        <dbReference type="Proteomes" id="UP000587070"/>
    </source>
</evidence>
<dbReference type="RefSeq" id="WP_153116608.1">
    <property type="nucleotide sequence ID" value="NZ_JACIGE010000006.1"/>
</dbReference>
<comment type="caution">
    <text evidence="3">The sequence shown here is derived from an EMBL/GenBank/DDBJ whole genome shotgun (WGS) entry which is preliminary data.</text>
</comment>
<gene>
    <name evidence="3" type="ORF">GGD90_001883</name>
</gene>
<sequence>MSNSIASTPSAPRLPAATPAAAAEAKRNSAGTADAATAQASARAQLNQSIMQASLEVSISVQNSPLSLLFRSAIDSLNEALAPELGADAIQNAASQDNTPAATAGRIVSLSTGFFAAFKQNHPGEDDASVLKNFMDTIRGGFEKGFKEATDILTGLQVFNGDIASNIGKTYALVQQGYADFEAAQGAAPGTPASATARAA</sequence>
<feature type="domain" description="DUF5610" evidence="2">
    <location>
        <begin position="63"/>
        <end position="181"/>
    </location>
</feature>
<accession>A0A840GH55</accession>
<dbReference type="Proteomes" id="UP000587070">
    <property type="component" value="Unassembled WGS sequence"/>
</dbReference>
<organism evidence="3 4">
    <name type="scientific">Rhodocyclus tenuis</name>
    <name type="common">Rhodospirillum tenue</name>
    <dbReference type="NCBI Taxonomy" id="1066"/>
    <lineage>
        <taxon>Bacteria</taxon>
        <taxon>Pseudomonadati</taxon>
        <taxon>Pseudomonadota</taxon>
        <taxon>Betaproteobacteria</taxon>
        <taxon>Rhodocyclales</taxon>
        <taxon>Rhodocyclaceae</taxon>
        <taxon>Rhodocyclus</taxon>
    </lineage>
</organism>
<proteinExistence type="predicted"/>
<keyword evidence="4" id="KW-1185">Reference proteome</keyword>
<evidence type="ECO:0000313" key="3">
    <source>
        <dbReference type="EMBL" id="MBB4247509.1"/>
    </source>
</evidence>
<evidence type="ECO:0000256" key="1">
    <source>
        <dbReference type="SAM" id="MobiDB-lite"/>
    </source>
</evidence>
<reference evidence="3 4" key="1">
    <citation type="submission" date="2020-08" db="EMBL/GenBank/DDBJ databases">
        <title>Genome sequencing of Purple Non-Sulfur Bacteria from various extreme environments.</title>
        <authorList>
            <person name="Mayer M."/>
        </authorList>
    </citation>
    <scope>NUCLEOTIDE SEQUENCE [LARGE SCALE GENOMIC DNA]</scope>
    <source>
        <strain evidence="3 4">2761</strain>
    </source>
</reference>
<evidence type="ECO:0000259" key="2">
    <source>
        <dbReference type="Pfam" id="PF18433"/>
    </source>
</evidence>
<dbReference type="OrthoDB" id="7366224at2"/>